<protein>
    <submittedName>
        <fullName evidence="2">Uncharacterized protein</fullName>
    </submittedName>
</protein>
<evidence type="ECO:0000313" key="3">
    <source>
        <dbReference type="Proteomes" id="UP000799778"/>
    </source>
</evidence>
<dbReference type="GeneID" id="54278205"/>
<sequence>MRHSDTVLHSGDREADTSDPSEIGQYLLQLSLAPHCVAYSTHPPSLPSRPSQAISHIPCPRPTLVGASCFPYQYQNAMSARVYRIPPRSPLCLHSPSHYTCSLSPVACRPYRGRRYLIPWCPAQLQKPMFQPRLYKHPLRATLRSNSSFCCCPSRVLVSYRNPPSSHLPASCEEANPRPAPPRSPQL</sequence>
<dbReference type="RefSeq" id="XP_033387418.1">
    <property type="nucleotide sequence ID" value="XM_033520808.1"/>
</dbReference>
<gene>
    <name evidence="2" type="ORF">BU24DRAFT_112172</name>
</gene>
<dbReference type="AlphaFoldDB" id="A0A6A5Y1D7"/>
<dbReference type="EMBL" id="ML978067">
    <property type="protein sequence ID" value="KAF2019079.1"/>
    <property type="molecule type" value="Genomic_DNA"/>
</dbReference>
<feature type="compositionally biased region" description="Basic and acidic residues" evidence="1">
    <location>
        <begin position="1"/>
        <end position="16"/>
    </location>
</feature>
<feature type="region of interest" description="Disordered" evidence="1">
    <location>
        <begin position="167"/>
        <end position="187"/>
    </location>
</feature>
<proteinExistence type="predicted"/>
<organism evidence="2 3">
    <name type="scientific">Aaosphaeria arxii CBS 175.79</name>
    <dbReference type="NCBI Taxonomy" id="1450172"/>
    <lineage>
        <taxon>Eukaryota</taxon>
        <taxon>Fungi</taxon>
        <taxon>Dikarya</taxon>
        <taxon>Ascomycota</taxon>
        <taxon>Pezizomycotina</taxon>
        <taxon>Dothideomycetes</taxon>
        <taxon>Pleosporomycetidae</taxon>
        <taxon>Pleosporales</taxon>
        <taxon>Pleosporales incertae sedis</taxon>
        <taxon>Aaosphaeria</taxon>
    </lineage>
</organism>
<keyword evidence="3" id="KW-1185">Reference proteome</keyword>
<feature type="compositionally biased region" description="Pro residues" evidence="1">
    <location>
        <begin position="178"/>
        <end position="187"/>
    </location>
</feature>
<evidence type="ECO:0000256" key="1">
    <source>
        <dbReference type="SAM" id="MobiDB-lite"/>
    </source>
</evidence>
<evidence type="ECO:0000313" key="2">
    <source>
        <dbReference type="EMBL" id="KAF2019079.1"/>
    </source>
</evidence>
<name>A0A6A5Y1D7_9PLEO</name>
<reference evidence="2" key="1">
    <citation type="journal article" date="2020" name="Stud. Mycol.">
        <title>101 Dothideomycetes genomes: a test case for predicting lifestyles and emergence of pathogens.</title>
        <authorList>
            <person name="Haridas S."/>
            <person name="Albert R."/>
            <person name="Binder M."/>
            <person name="Bloem J."/>
            <person name="Labutti K."/>
            <person name="Salamov A."/>
            <person name="Andreopoulos B."/>
            <person name="Baker S."/>
            <person name="Barry K."/>
            <person name="Bills G."/>
            <person name="Bluhm B."/>
            <person name="Cannon C."/>
            <person name="Castanera R."/>
            <person name="Culley D."/>
            <person name="Daum C."/>
            <person name="Ezra D."/>
            <person name="Gonzalez J."/>
            <person name="Henrissat B."/>
            <person name="Kuo A."/>
            <person name="Liang C."/>
            <person name="Lipzen A."/>
            <person name="Lutzoni F."/>
            <person name="Magnuson J."/>
            <person name="Mondo S."/>
            <person name="Nolan M."/>
            <person name="Ohm R."/>
            <person name="Pangilinan J."/>
            <person name="Park H.-J."/>
            <person name="Ramirez L."/>
            <person name="Alfaro M."/>
            <person name="Sun H."/>
            <person name="Tritt A."/>
            <person name="Yoshinaga Y."/>
            <person name="Zwiers L.-H."/>
            <person name="Turgeon B."/>
            <person name="Goodwin S."/>
            <person name="Spatafora J."/>
            <person name="Crous P."/>
            <person name="Grigoriev I."/>
        </authorList>
    </citation>
    <scope>NUCLEOTIDE SEQUENCE</scope>
    <source>
        <strain evidence="2">CBS 175.79</strain>
    </source>
</reference>
<accession>A0A6A5Y1D7</accession>
<feature type="region of interest" description="Disordered" evidence="1">
    <location>
        <begin position="1"/>
        <end position="20"/>
    </location>
</feature>
<dbReference type="Proteomes" id="UP000799778">
    <property type="component" value="Unassembled WGS sequence"/>
</dbReference>